<dbReference type="InterPro" id="IPR003765">
    <property type="entry name" value="NO3_reductase_chaperone_NarJ"/>
</dbReference>
<sequence length="217" mass="23858">MPRTHATTLRALAALLAYPDDDLRAALPEIAQALRAERRWDARQKAGLQALVDELGQGELLEVQARYVELFDHGRATSLNLFEHVHGDDRQRGPAMLELMERYQRVGLQLAGVELPDHLPVLLEYLSCCEPAETPQLIGECAHVLRALGQALAQRGSRHAAVPAALLALAGQKGLDAHVPAAAPEDLDRDWEERPAFEPPAGRPQPLTVHRVKQAID</sequence>
<protein>
    <submittedName>
        <fullName evidence="3">Nitrate reductase molybdenum cofactor assembly chaperone</fullName>
    </submittedName>
</protein>
<dbReference type="SUPFAM" id="SSF89155">
    <property type="entry name" value="TorD-like"/>
    <property type="match status" value="1"/>
</dbReference>
<keyword evidence="1" id="KW-0534">Nitrate assimilation</keyword>
<feature type="region of interest" description="Disordered" evidence="2">
    <location>
        <begin position="185"/>
        <end position="217"/>
    </location>
</feature>
<proteinExistence type="predicted"/>
<dbReference type="InterPro" id="IPR020945">
    <property type="entry name" value="DMSO/NO3_reduct_chaperone"/>
</dbReference>
<reference evidence="3 4" key="1">
    <citation type="submission" date="2024-09" db="EMBL/GenBank/DDBJ databases">
        <authorList>
            <person name="Sun Q."/>
            <person name="Mori K."/>
        </authorList>
    </citation>
    <scope>NUCLEOTIDE SEQUENCE [LARGE SCALE GENOMIC DNA]</scope>
    <source>
        <strain evidence="3 4">NCAIM B.02336</strain>
    </source>
</reference>
<organism evidence="3 4">
    <name type="scientific">Ottowia pentelensis</name>
    <dbReference type="NCBI Taxonomy" id="511108"/>
    <lineage>
        <taxon>Bacteria</taxon>
        <taxon>Pseudomonadati</taxon>
        <taxon>Pseudomonadota</taxon>
        <taxon>Betaproteobacteria</taxon>
        <taxon>Burkholderiales</taxon>
        <taxon>Comamonadaceae</taxon>
        <taxon>Ottowia</taxon>
    </lineage>
</organism>
<comment type="caution">
    <text evidence="3">The sequence shown here is derived from an EMBL/GenBank/DDBJ whole genome shotgun (WGS) entry which is preliminary data.</text>
</comment>
<gene>
    <name evidence="3" type="primary">narJ</name>
    <name evidence="3" type="ORF">ACFFGG_07995</name>
</gene>
<dbReference type="NCBIfam" id="TIGR00684">
    <property type="entry name" value="narJ"/>
    <property type="match status" value="1"/>
</dbReference>
<dbReference type="PANTHER" id="PTHR43680">
    <property type="entry name" value="NITRATE REDUCTASE MOLYBDENUM COFACTOR ASSEMBLY CHAPERONE"/>
    <property type="match status" value="1"/>
</dbReference>
<accession>A0ABV6PSH4</accession>
<keyword evidence="4" id="KW-1185">Reference proteome</keyword>
<evidence type="ECO:0000313" key="4">
    <source>
        <dbReference type="Proteomes" id="UP001589834"/>
    </source>
</evidence>
<evidence type="ECO:0000256" key="2">
    <source>
        <dbReference type="SAM" id="MobiDB-lite"/>
    </source>
</evidence>
<evidence type="ECO:0000313" key="3">
    <source>
        <dbReference type="EMBL" id="MFC0592494.1"/>
    </source>
</evidence>
<dbReference type="PANTHER" id="PTHR43680:SF2">
    <property type="entry name" value="NITRATE REDUCTASE MOLYBDENUM COFACTOR ASSEMBLY CHAPERONE NARJ"/>
    <property type="match status" value="1"/>
</dbReference>
<evidence type="ECO:0000256" key="1">
    <source>
        <dbReference type="ARBA" id="ARBA00023063"/>
    </source>
</evidence>
<dbReference type="EMBL" id="JBHLTN010000014">
    <property type="protein sequence ID" value="MFC0592494.1"/>
    <property type="molecule type" value="Genomic_DNA"/>
</dbReference>
<dbReference type="Gene3D" id="1.10.3480.10">
    <property type="entry name" value="TorD-like"/>
    <property type="match status" value="1"/>
</dbReference>
<name>A0ABV6PSH4_9BURK</name>
<dbReference type="Proteomes" id="UP001589834">
    <property type="component" value="Unassembled WGS sequence"/>
</dbReference>
<dbReference type="RefSeq" id="WP_293221326.1">
    <property type="nucleotide sequence ID" value="NZ_JBHLTN010000014.1"/>
</dbReference>
<dbReference type="InterPro" id="IPR036411">
    <property type="entry name" value="TorD-like_sf"/>
</dbReference>
<dbReference type="Pfam" id="PF02613">
    <property type="entry name" value="Nitrate_red_del"/>
    <property type="match status" value="1"/>
</dbReference>